<accession>A0ABD2CHC5</accession>
<keyword evidence="2" id="KW-1185">Reference proteome</keyword>
<sequence length="132" mass="15945">MKRKLNVEQRTYEARIHTCVSNPTMENDFVRKYPKEEPFKKDRYTHIRTHTRHEYINKNTRTHTETYKYIHIHIQIYHIASEEDGKRVLVEEEYRICVEVIDVNSPSPSTTITITPSKRKMEKNGKKIKDRK</sequence>
<gene>
    <name evidence="1" type="ORF">V1477_006762</name>
</gene>
<organism evidence="1 2">
    <name type="scientific">Vespula maculifrons</name>
    <name type="common">Eastern yellow jacket</name>
    <name type="synonym">Wasp</name>
    <dbReference type="NCBI Taxonomy" id="7453"/>
    <lineage>
        <taxon>Eukaryota</taxon>
        <taxon>Metazoa</taxon>
        <taxon>Ecdysozoa</taxon>
        <taxon>Arthropoda</taxon>
        <taxon>Hexapoda</taxon>
        <taxon>Insecta</taxon>
        <taxon>Pterygota</taxon>
        <taxon>Neoptera</taxon>
        <taxon>Endopterygota</taxon>
        <taxon>Hymenoptera</taxon>
        <taxon>Apocrita</taxon>
        <taxon>Aculeata</taxon>
        <taxon>Vespoidea</taxon>
        <taxon>Vespidae</taxon>
        <taxon>Vespinae</taxon>
        <taxon>Vespula</taxon>
    </lineage>
</organism>
<dbReference type="EMBL" id="JAYRBN010000050">
    <property type="protein sequence ID" value="KAL2744220.1"/>
    <property type="molecule type" value="Genomic_DNA"/>
</dbReference>
<name>A0ABD2CHC5_VESMC</name>
<evidence type="ECO:0000313" key="1">
    <source>
        <dbReference type="EMBL" id="KAL2744220.1"/>
    </source>
</evidence>
<evidence type="ECO:0000313" key="2">
    <source>
        <dbReference type="Proteomes" id="UP001607303"/>
    </source>
</evidence>
<proteinExistence type="predicted"/>
<reference evidence="1 2" key="1">
    <citation type="journal article" date="2024" name="Ann. Entomol. Soc. Am.">
        <title>Genomic analyses of the southern and eastern yellowjacket wasps (Hymenoptera: Vespidae) reveal evolutionary signatures of social life.</title>
        <authorList>
            <person name="Catto M.A."/>
            <person name="Caine P.B."/>
            <person name="Orr S.E."/>
            <person name="Hunt B.G."/>
            <person name="Goodisman M.A.D."/>
        </authorList>
    </citation>
    <scope>NUCLEOTIDE SEQUENCE [LARGE SCALE GENOMIC DNA]</scope>
    <source>
        <strain evidence="1">232</strain>
        <tissue evidence="1">Head and thorax</tissue>
    </source>
</reference>
<dbReference type="Proteomes" id="UP001607303">
    <property type="component" value="Unassembled WGS sequence"/>
</dbReference>
<comment type="caution">
    <text evidence="1">The sequence shown here is derived from an EMBL/GenBank/DDBJ whole genome shotgun (WGS) entry which is preliminary data.</text>
</comment>
<protein>
    <submittedName>
        <fullName evidence="1">Uncharacterized protein</fullName>
    </submittedName>
</protein>
<dbReference type="AlphaFoldDB" id="A0ABD2CHC5"/>